<keyword evidence="3" id="KW-1185">Reference proteome</keyword>
<protein>
    <submittedName>
        <fullName evidence="2">Putative peptidoglycan binding domain-containing protein</fullName>
    </submittedName>
</protein>
<sequence length="503" mass="55059">MSTLSRADFLQEMANKSLNLERARREPRLTSLNWTTLDLNRNGVISGSEFTYLFTALDRFDVNGSSLSLDLGSNTAPTPVGRMVAALRELVTTLPVTNPSIHLLDRALAKAFPRGLTASLGRGSIGTGVVAVQYTLGRLGYLQALCDGSFGELTEQALLNFQAARGLATTGSVDTVVLKALDTAVVALDLRAPAAKAADPLAYLSNFRSLGLPILTIRSTAEVFTWASPEIRHAFGQFVGFYWEVMKRNRVEGDCKNIALFFMDQFRKQLAEDRLIQLPHPVLRGAAEKKWIIATSDKTRGLFSRADQLLRTQGLRVTRPGYGAILKVQALDSEHSMLYGVNVHYPEISANQVAKSCTRLFDWNSSYDNRGDSSKPELPVNQLAAGNLIFIDHSGDGRFDHTVTVIKVDKDSAGRTRKLVLAVGSYDDVRDASSATSVEGVGLYIVNTYSEEVTVEFNELGKITSSVVTYASEPSYLVDTRYSARTTLMEQQAGGKLIVARWG</sequence>
<evidence type="ECO:0000313" key="3">
    <source>
        <dbReference type="Proteomes" id="UP000190460"/>
    </source>
</evidence>
<dbReference type="Proteomes" id="UP000190460">
    <property type="component" value="Unassembled WGS sequence"/>
</dbReference>
<dbReference type="OrthoDB" id="5620138at2"/>
<evidence type="ECO:0000259" key="1">
    <source>
        <dbReference type="Pfam" id="PF01471"/>
    </source>
</evidence>
<dbReference type="EMBL" id="FUYB01000004">
    <property type="protein sequence ID" value="SKA73321.1"/>
    <property type="molecule type" value="Genomic_DNA"/>
</dbReference>
<dbReference type="Pfam" id="PF01471">
    <property type="entry name" value="PG_binding_1"/>
    <property type="match status" value="1"/>
</dbReference>
<dbReference type="PROSITE" id="PS00018">
    <property type="entry name" value="EF_HAND_1"/>
    <property type="match status" value="1"/>
</dbReference>
<dbReference type="InterPro" id="IPR018247">
    <property type="entry name" value="EF_Hand_1_Ca_BS"/>
</dbReference>
<proteinExistence type="predicted"/>
<dbReference type="RefSeq" id="WP_078921683.1">
    <property type="nucleotide sequence ID" value="NZ_FUYB01000004.1"/>
</dbReference>
<dbReference type="InterPro" id="IPR036366">
    <property type="entry name" value="PGBDSf"/>
</dbReference>
<accession>A0A1T4W9D4</accession>
<feature type="domain" description="Peptidoglycan binding-like" evidence="1">
    <location>
        <begin position="127"/>
        <end position="181"/>
    </location>
</feature>
<dbReference type="InterPro" id="IPR036365">
    <property type="entry name" value="PGBD-like_sf"/>
</dbReference>
<name>A0A1T4W9D4_9GAMM</name>
<organism evidence="2 3">
    <name type="scientific">Thiothrix eikelboomii</name>
    <dbReference type="NCBI Taxonomy" id="92487"/>
    <lineage>
        <taxon>Bacteria</taxon>
        <taxon>Pseudomonadati</taxon>
        <taxon>Pseudomonadota</taxon>
        <taxon>Gammaproteobacteria</taxon>
        <taxon>Thiotrichales</taxon>
        <taxon>Thiotrichaceae</taxon>
        <taxon>Thiothrix</taxon>
    </lineage>
</organism>
<dbReference type="AlphaFoldDB" id="A0A1T4W9D4"/>
<evidence type="ECO:0000313" key="2">
    <source>
        <dbReference type="EMBL" id="SKA73321.1"/>
    </source>
</evidence>
<dbReference type="STRING" id="92487.SAMN02745130_01204"/>
<dbReference type="SUPFAM" id="SSF47090">
    <property type="entry name" value="PGBD-like"/>
    <property type="match status" value="1"/>
</dbReference>
<gene>
    <name evidence="2" type="ORF">SAMN02745130_01204</name>
</gene>
<dbReference type="InterPro" id="IPR002477">
    <property type="entry name" value="Peptidoglycan-bd-like"/>
</dbReference>
<reference evidence="2 3" key="1">
    <citation type="submission" date="2017-02" db="EMBL/GenBank/DDBJ databases">
        <authorList>
            <person name="Peterson S.W."/>
        </authorList>
    </citation>
    <scope>NUCLEOTIDE SEQUENCE [LARGE SCALE GENOMIC DNA]</scope>
    <source>
        <strain evidence="2 3">ATCC 49788</strain>
    </source>
</reference>
<dbReference type="Gene3D" id="1.10.101.10">
    <property type="entry name" value="PGBD-like superfamily/PGBD"/>
    <property type="match status" value="1"/>
</dbReference>